<name>A0A2R6NSI9_9APHY</name>
<organism evidence="2 3">
    <name type="scientific">Hermanssonia centrifuga</name>
    <dbReference type="NCBI Taxonomy" id="98765"/>
    <lineage>
        <taxon>Eukaryota</taxon>
        <taxon>Fungi</taxon>
        <taxon>Dikarya</taxon>
        <taxon>Basidiomycota</taxon>
        <taxon>Agaricomycotina</taxon>
        <taxon>Agaricomycetes</taxon>
        <taxon>Polyporales</taxon>
        <taxon>Meruliaceae</taxon>
        <taxon>Hermanssonia</taxon>
    </lineage>
</organism>
<feature type="region of interest" description="Disordered" evidence="1">
    <location>
        <begin position="68"/>
        <end position="125"/>
    </location>
</feature>
<evidence type="ECO:0000256" key="1">
    <source>
        <dbReference type="SAM" id="MobiDB-lite"/>
    </source>
</evidence>
<gene>
    <name evidence="2" type="ORF">PHLCEN_2v8786</name>
</gene>
<proteinExistence type="predicted"/>
<comment type="caution">
    <text evidence="2">The sequence shown here is derived from an EMBL/GenBank/DDBJ whole genome shotgun (WGS) entry which is preliminary data.</text>
</comment>
<dbReference type="EMBL" id="MLYV02000872">
    <property type="protein sequence ID" value="PSR75872.1"/>
    <property type="molecule type" value="Genomic_DNA"/>
</dbReference>
<sequence>MGVNIAELNLRAVLMCLFSSIEHLARFRKKQAKVVNAGKQKMENAVSNVRHTFSKSDEGDETWKKEVLQGRKTHPTSNDGVQQYADERQNGGTSGVAHSTGPSVPLEQTDFPANISGADLQRGGG</sequence>
<dbReference type="Proteomes" id="UP000186601">
    <property type="component" value="Unassembled WGS sequence"/>
</dbReference>
<evidence type="ECO:0000313" key="2">
    <source>
        <dbReference type="EMBL" id="PSR75872.1"/>
    </source>
</evidence>
<keyword evidence="3" id="KW-1185">Reference proteome</keyword>
<protein>
    <submittedName>
        <fullName evidence="2">Uncharacterized protein</fullName>
    </submittedName>
</protein>
<dbReference type="AlphaFoldDB" id="A0A2R6NSI9"/>
<evidence type="ECO:0000313" key="3">
    <source>
        <dbReference type="Proteomes" id="UP000186601"/>
    </source>
</evidence>
<reference evidence="2 3" key="1">
    <citation type="submission" date="2018-02" db="EMBL/GenBank/DDBJ databases">
        <title>Genome sequence of the basidiomycete white-rot fungus Phlebia centrifuga.</title>
        <authorList>
            <person name="Granchi Z."/>
            <person name="Peng M."/>
            <person name="de Vries R.P."/>
            <person name="Hilden K."/>
            <person name="Makela M.R."/>
            <person name="Grigoriev I."/>
            <person name="Riley R."/>
        </authorList>
    </citation>
    <scope>NUCLEOTIDE SEQUENCE [LARGE SCALE GENOMIC DNA]</scope>
    <source>
        <strain evidence="2 3">FBCC195</strain>
    </source>
</reference>
<accession>A0A2R6NSI9</accession>